<comment type="caution">
    <text evidence="4">The sequence shown here is derived from an EMBL/GenBank/DDBJ whole genome shotgun (WGS) entry which is preliminary data.</text>
</comment>
<sequence>MIEVVRMLLARGANVNVQGGKYGTALQAACAGEDTHRSMGIFRLLLERGADVHARGGFYGNAWHAAAAQLADSECQNDVLQQLLDLGVDINDAGGKQHPTALHAALALNSWMDHRWSARIEFLLHHGADANLEAGTYASSLQLACAMQVDWHYFLTIPEDRAIILLEHADLDVNKQGGLFGSALQAAAWTGKARVVKILLNKGADVNMRGGKYGSPLNAAVLKGHYDIVEILLDRGAKPDCHQFQEADEVWLQEVEVECGEEAVERYRLFWEGQKSCM</sequence>
<dbReference type="PANTHER" id="PTHR24123:SF33">
    <property type="entry name" value="PROTEIN HOS4"/>
    <property type="match status" value="1"/>
</dbReference>
<dbReference type="Gene3D" id="1.25.40.20">
    <property type="entry name" value="Ankyrin repeat-containing domain"/>
    <property type="match status" value="1"/>
</dbReference>
<evidence type="ECO:0000256" key="3">
    <source>
        <dbReference type="PROSITE-ProRule" id="PRU00023"/>
    </source>
</evidence>
<dbReference type="Pfam" id="PF12796">
    <property type="entry name" value="Ank_2"/>
    <property type="match status" value="1"/>
</dbReference>
<dbReference type="Proteomes" id="UP000219286">
    <property type="component" value="Unassembled WGS sequence"/>
</dbReference>
<feature type="repeat" description="ANK" evidence="3">
    <location>
        <begin position="182"/>
        <end position="211"/>
    </location>
</feature>
<protein>
    <submittedName>
        <fullName evidence="4">Uncharacterized protein</fullName>
    </submittedName>
</protein>
<evidence type="ECO:0000313" key="4">
    <source>
        <dbReference type="EMBL" id="OTA04300.1"/>
    </source>
</evidence>
<dbReference type="InterPro" id="IPR036770">
    <property type="entry name" value="Ankyrin_rpt-contain_sf"/>
</dbReference>
<evidence type="ECO:0000256" key="2">
    <source>
        <dbReference type="ARBA" id="ARBA00023043"/>
    </source>
</evidence>
<dbReference type="InterPro" id="IPR051165">
    <property type="entry name" value="Multifunctional_ANK_Repeat"/>
</dbReference>
<gene>
    <name evidence="4" type="ORF">A9Z42_0048730</name>
</gene>
<dbReference type="SMART" id="SM00248">
    <property type="entry name" value="ANK"/>
    <property type="match status" value="4"/>
</dbReference>
<dbReference type="Pfam" id="PF00023">
    <property type="entry name" value="Ank"/>
    <property type="match status" value="1"/>
</dbReference>
<reference evidence="4 5" key="1">
    <citation type="journal article" date="2015" name="Genome Announc.">
        <title>Genome sequence and annotation of Trichoderma parareesei, the ancestor of the cellulase producer Trichoderma reesei.</title>
        <authorList>
            <person name="Yang D."/>
            <person name="Pomraning K."/>
            <person name="Kopchinskiy A."/>
            <person name="Karimi Aghcheh R."/>
            <person name="Atanasova L."/>
            <person name="Chenthamara K."/>
            <person name="Baker S.E."/>
            <person name="Zhang R."/>
            <person name="Shen Q."/>
            <person name="Freitag M."/>
            <person name="Kubicek C.P."/>
            <person name="Druzhinina I.S."/>
        </authorList>
    </citation>
    <scope>NUCLEOTIDE SEQUENCE [LARGE SCALE GENOMIC DNA]</scope>
    <source>
        <strain evidence="4 5">CBS 125925</strain>
    </source>
</reference>
<dbReference type="PROSITE" id="PS50297">
    <property type="entry name" value="ANK_REP_REGION"/>
    <property type="match status" value="2"/>
</dbReference>
<evidence type="ECO:0000256" key="1">
    <source>
        <dbReference type="ARBA" id="ARBA00022737"/>
    </source>
</evidence>
<dbReference type="PANTHER" id="PTHR24123">
    <property type="entry name" value="ANKYRIN REPEAT-CONTAINING"/>
    <property type="match status" value="1"/>
</dbReference>
<accession>A0A2H2ZMA3</accession>
<dbReference type="AlphaFoldDB" id="A0A2H2ZMA3"/>
<keyword evidence="5" id="KW-1185">Reference proteome</keyword>
<dbReference type="PROSITE" id="PS50088">
    <property type="entry name" value="ANK_REPEAT"/>
    <property type="match status" value="2"/>
</dbReference>
<dbReference type="EMBL" id="LFMI01000498">
    <property type="protein sequence ID" value="OTA04300.1"/>
    <property type="molecule type" value="Genomic_DNA"/>
</dbReference>
<keyword evidence="1" id="KW-0677">Repeat</keyword>
<dbReference type="SUPFAM" id="SSF48403">
    <property type="entry name" value="Ankyrin repeat"/>
    <property type="match status" value="1"/>
</dbReference>
<keyword evidence="2 3" id="KW-0040">ANK repeat</keyword>
<feature type="repeat" description="ANK" evidence="3">
    <location>
        <begin position="212"/>
        <end position="244"/>
    </location>
</feature>
<evidence type="ECO:0000313" key="5">
    <source>
        <dbReference type="Proteomes" id="UP000219286"/>
    </source>
</evidence>
<proteinExistence type="predicted"/>
<dbReference type="InterPro" id="IPR002110">
    <property type="entry name" value="Ankyrin_rpt"/>
</dbReference>
<organism evidence="4 5">
    <name type="scientific">Trichoderma parareesei</name>
    <name type="common">Filamentous fungus</name>
    <dbReference type="NCBI Taxonomy" id="858221"/>
    <lineage>
        <taxon>Eukaryota</taxon>
        <taxon>Fungi</taxon>
        <taxon>Dikarya</taxon>
        <taxon>Ascomycota</taxon>
        <taxon>Pezizomycotina</taxon>
        <taxon>Sordariomycetes</taxon>
        <taxon>Hypocreomycetidae</taxon>
        <taxon>Hypocreales</taxon>
        <taxon>Hypocreaceae</taxon>
        <taxon>Trichoderma</taxon>
    </lineage>
</organism>
<name>A0A2H2ZMA3_TRIPA</name>